<evidence type="ECO:0000256" key="3">
    <source>
        <dbReference type="PIRSR" id="PIRSR640198-1"/>
    </source>
</evidence>
<dbReference type="Pfam" id="PF13784">
    <property type="entry name" value="Fic_N"/>
    <property type="match status" value="1"/>
</dbReference>
<comment type="subunit">
    <text evidence="1">Homodimer.</text>
</comment>
<feature type="binding site" evidence="2">
    <location>
        <position position="233"/>
    </location>
    <ligand>
        <name>ATP</name>
        <dbReference type="ChEBI" id="CHEBI:30616"/>
    </ligand>
</feature>
<keyword evidence="7" id="KW-1185">Reference proteome</keyword>
<dbReference type="GO" id="GO:0000287">
    <property type="term" value="F:magnesium ion binding"/>
    <property type="evidence" value="ECO:0007669"/>
    <property type="project" value="UniProtKB-UniRule"/>
</dbReference>
<feature type="domain" description="Fido" evidence="5">
    <location>
        <begin position="110"/>
        <end position="255"/>
    </location>
</feature>
<dbReference type="GO" id="GO:0070733">
    <property type="term" value="F:AMPylase activity"/>
    <property type="evidence" value="ECO:0007669"/>
    <property type="project" value="UniProtKB-UniRule"/>
</dbReference>
<feature type="binding site" evidence="2">
    <location>
        <begin position="196"/>
        <end position="202"/>
    </location>
    <ligand>
        <name>ATP</name>
        <dbReference type="ChEBI" id="CHEBI:30616"/>
    </ligand>
</feature>
<keyword evidence="1" id="KW-0808">Transferase</keyword>
<dbReference type="InterPro" id="IPR003812">
    <property type="entry name" value="Fido"/>
</dbReference>
<dbReference type="Proteomes" id="UP000253862">
    <property type="component" value="Chromosome"/>
</dbReference>
<dbReference type="InterPro" id="IPR036597">
    <property type="entry name" value="Fido-like_dom_sf"/>
</dbReference>
<keyword evidence="1 2" id="KW-0547">Nucleotide-binding</keyword>
<name>A0A345JTP5_9GAMM</name>
<dbReference type="InterPro" id="IPR040198">
    <property type="entry name" value="Fido_containing"/>
</dbReference>
<dbReference type="GO" id="GO:0042803">
    <property type="term" value="F:protein homodimerization activity"/>
    <property type="evidence" value="ECO:0007669"/>
    <property type="project" value="UniProtKB-UniRule"/>
</dbReference>
<dbReference type="InterPro" id="IPR025758">
    <property type="entry name" value="Fic/DOC_N"/>
</dbReference>
<dbReference type="RefSeq" id="WP_071629950.1">
    <property type="nucleotide sequence ID" value="NZ_CP022377.1"/>
</dbReference>
<dbReference type="GO" id="GO:0005524">
    <property type="term" value="F:ATP binding"/>
    <property type="evidence" value="ECO:0007669"/>
    <property type="project" value="UniProtKB-UniRule"/>
</dbReference>
<dbReference type="Pfam" id="PF02661">
    <property type="entry name" value="Fic"/>
    <property type="match status" value="1"/>
</dbReference>
<feature type="active site" evidence="3">
    <location>
        <position position="191"/>
    </location>
</feature>
<feature type="binding site" evidence="4">
    <location>
        <begin position="233"/>
        <end position="234"/>
    </location>
    <ligand>
        <name>ATP</name>
        <dbReference type="ChEBI" id="CHEBI:30616"/>
    </ligand>
</feature>
<evidence type="ECO:0000256" key="2">
    <source>
        <dbReference type="PIRSR" id="PIRSR038925-1"/>
    </source>
</evidence>
<dbReference type="Gene3D" id="1.10.3290.10">
    <property type="entry name" value="Fido-like domain"/>
    <property type="match status" value="1"/>
</dbReference>
<proteinExistence type="predicted"/>
<comment type="function">
    <text evidence="1">Adenylyltransferase that mediates the addition of adenosine 5'-monophosphate (AMP) to specific residues of target proteins.</text>
</comment>
<evidence type="ECO:0000313" key="6">
    <source>
        <dbReference type="EMBL" id="AXH30691.1"/>
    </source>
</evidence>
<feature type="binding site" evidence="2">
    <location>
        <position position="191"/>
    </location>
    <ligand>
        <name>ATP</name>
        <dbReference type="ChEBI" id="CHEBI:30616"/>
    </ligand>
</feature>
<dbReference type="InterPro" id="IPR026287">
    <property type="entry name" value="SoFic-like"/>
</dbReference>
<dbReference type="InterPro" id="IPR036388">
    <property type="entry name" value="WH-like_DNA-bd_sf"/>
</dbReference>
<dbReference type="PIRSF" id="PIRSF038925">
    <property type="entry name" value="AMP-prot_trans"/>
    <property type="match status" value="1"/>
</dbReference>
<dbReference type="EMBL" id="CP022375">
    <property type="protein sequence ID" value="AXH30691.1"/>
    <property type="molecule type" value="Genomic_DNA"/>
</dbReference>
<protein>
    <recommendedName>
        <fullName evidence="1">Protein adenylyltransferase</fullName>
        <ecNumber evidence="1">2.7.7.108</ecNumber>
    </recommendedName>
    <alternativeName>
        <fullName evidence="1">AMPylator</fullName>
    </alternativeName>
</protein>
<keyword evidence="1" id="KW-0548">Nucleotidyltransferase</keyword>
<dbReference type="PANTHER" id="PTHR13504">
    <property type="entry name" value="FIDO DOMAIN-CONTAINING PROTEIN DDB_G0283145"/>
    <property type="match status" value="1"/>
</dbReference>
<accession>A0A345JTP5</accession>
<dbReference type="SUPFAM" id="SSF140931">
    <property type="entry name" value="Fic-like"/>
    <property type="match status" value="1"/>
</dbReference>
<dbReference type="PROSITE" id="PS51459">
    <property type="entry name" value="FIDO"/>
    <property type="match status" value="1"/>
</dbReference>
<dbReference type="PANTHER" id="PTHR13504:SF35">
    <property type="entry name" value="PROTEIN ADENYLYLTRANSFERASE SOFIC"/>
    <property type="match status" value="1"/>
</dbReference>
<gene>
    <name evidence="6" type="ORF">CGC43_02170</name>
</gene>
<organism evidence="6 7">
    <name type="scientific">Francisella opportunistica</name>
    <dbReference type="NCBI Taxonomy" id="2016517"/>
    <lineage>
        <taxon>Bacteria</taxon>
        <taxon>Pseudomonadati</taxon>
        <taxon>Pseudomonadota</taxon>
        <taxon>Gammaproteobacteria</taxon>
        <taxon>Thiotrichales</taxon>
        <taxon>Francisellaceae</taxon>
        <taxon>Francisella</taxon>
    </lineage>
</organism>
<keyword evidence="1 2" id="KW-0067">ATP-binding</keyword>
<dbReference type="InterPro" id="IPR048770">
    <property type="entry name" value="SoFic-like_C"/>
</dbReference>
<evidence type="ECO:0000313" key="7">
    <source>
        <dbReference type="Proteomes" id="UP000253862"/>
    </source>
</evidence>
<comment type="catalytic activity">
    <reaction evidence="1">
        <text>L-threonyl-[protein] + ATP = 3-O-(5'-adenylyl)-L-threonyl-[protein] + diphosphate</text>
        <dbReference type="Rhea" id="RHEA:54292"/>
        <dbReference type="Rhea" id="RHEA-COMP:11060"/>
        <dbReference type="Rhea" id="RHEA-COMP:13847"/>
        <dbReference type="ChEBI" id="CHEBI:30013"/>
        <dbReference type="ChEBI" id="CHEBI:30616"/>
        <dbReference type="ChEBI" id="CHEBI:33019"/>
        <dbReference type="ChEBI" id="CHEBI:138113"/>
        <dbReference type="EC" id="2.7.7.108"/>
    </reaction>
</comment>
<feature type="binding site" evidence="4">
    <location>
        <begin position="195"/>
        <end position="202"/>
    </location>
    <ligand>
        <name>ATP</name>
        <dbReference type="ChEBI" id="CHEBI:30616"/>
    </ligand>
</feature>
<sequence length="357" mass="41512">MQCFKLSRLPIDSKYLETKEIFKKSIQANRYLAELNGLSNVIPNRSILINSLVLQEAKDSSEIENIITTHDELYRSSLDIDVSSPNAKEVQNYREALLTGYNLIKENGYLSVNFIKTIQEVLEKNNAGIRTQMGTSLKNQKTGEVIYTPPQDYQEIIDLMSNLETYINTDSNDIDDLVNMAIIHYQFESIHPFYDGNGRTGRIINLLYLIMKDLLDIPILYLSNYIIKHKHDYYRLLQEVKTKDNWQGWILFMLDSVEVTAKDTIELINKIKNLISSTKLTIKSKVSKIYSKDLIEILFEHPYTKIDFLMTRLDITRQTASKYLKQLCDIGILEEANIGKYKYFINIELYSLLRKSI</sequence>
<evidence type="ECO:0000256" key="1">
    <source>
        <dbReference type="PIRNR" id="PIRNR038925"/>
    </source>
</evidence>
<evidence type="ECO:0000256" key="4">
    <source>
        <dbReference type="PIRSR" id="PIRSR640198-2"/>
    </source>
</evidence>
<comment type="catalytic activity">
    <reaction evidence="1">
        <text>L-tyrosyl-[protein] + ATP = O-(5'-adenylyl)-L-tyrosyl-[protein] + diphosphate</text>
        <dbReference type="Rhea" id="RHEA:54288"/>
        <dbReference type="Rhea" id="RHEA-COMP:10136"/>
        <dbReference type="Rhea" id="RHEA-COMP:13846"/>
        <dbReference type="ChEBI" id="CHEBI:30616"/>
        <dbReference type="ChEBI" id="CHEBI:33019"/>
        <dbReference type="ChEBI" id="CHEBI:46858"/>
        <dbReference type="ChEBI" id="CHEBI:83624"/>
        <dbReference type="EC" id="2.7.7.108"/>
    </reaction>
</comment>
<reference evidence="6 7" key="1">
    <citation type="submission" date="2017-07" db="EMBL/GenBank/DDBJ databases">
        <title>Complete genome sequences and comparative analysis of the novel pathogen Francisella opportunistica.</title>
        <authorList>
            <person name="Dietrich E.A."/>
            <person name="Kingry L.C."/>
            <person name="Petersen J.M."/>
        </authorList>
    </citation>
    <scope>NUCLEOTIDE SEQUENCE [LARGE SCALE GENOMIC DNA]</scope>
    <source>
        <strain evidence="6 7">14-2155</strain>
    </source>
</reference>
<dbReference type="KEGG" id="foo:CGC45_02145"/>
<dbReference type="OrthoDB" id="9807853at2"/>
<dbReference type="Gene3D" id="1.10.10.10">
    <property type="entry name" value="Winged helix-like DNA-binding domain superfamily/Winged helix DNA-binding domain"/>
    <property type="match status" value="1"/>
</dbReference>
<dbReference type="Pfam" id="PF21248">
    <property type="entry name" value="SoFic-like_C"/>
    <property type="match status" value="1"/>
</dbReference>
<dbReference type="AlphaFoldDB" id="A0A345JTP5"/>
<dbReference type="EC" id="2.7.7.108" evidence="1"/>
<feature type="binding site" evidence="2">
    <location>
        <position position="64"/>
    </location>
    <ligand>
        <name>ATP</name>
        <dbReference type="ChEBI" id="CHEBI:30616"/>
    </ligand>
</feature>
<evidence type="ECO:0000259" key="5">
    <source>
        <dbReference type="PROSITE" id="PS51459"/>
    </source>
</evidence>